<dbReference type="Pfam" id="PF00854">
    <property type="entry name" value="PTR2"/>
    <property type="match status" value="1"/>
</dbReference>
<evidence type="ECO:0000256" key="7">
    <source>
        <dbReference type="SAM" id="Phobius"/>
    </source>
</evidence>
<comment type="subcellular location">
    <subcellularLocation>
        <location evidence="1">Membrane</location>
        <topology evidence="1">Multi-pass membrane protein</topology>
    </subcellularLocation>
</comment>
<dbReference type="AlphaFoldDB" id="A0AAD4J6P6"/>
<dbReference type="GO" id="GO:0016020">
    <property type="term" value="C:membrane"/>
    <property type="evidence" value="ECO:0007669"/>
    <property type="project" value="UniProtKB-SubCell"/>
</dbReference>
<feature type="transmembrane region" description="Helical" evidence="7">
    <location>
        <begin position="457"/>
        <end position="479"/>
    </location>
</feature>
<feature type="transmembrane region" description="Helical" evidence="7">
    <location>
        <begin position="114"/>
        <end position="132"/>
    </location>
</feature>
<keyword evidence="5 7" id="KW-0472">Membrane</keyword>
<keyword evidence="9" id="KW-1185">Reference proteome</keyword>
<dbReference type="PANTHER" id="PTHR11654">
    <property type="entry name" value="OLIGOPEPTIDE TRANSPORTER-RELATED"/>
    <property type="match status" value="1"/>
</dbReference>
<dbReference type="InterPro" id="IPR036259">
    <property type="entry name" value="MFS_trans_sf"/>
</dbReference>
<proteinExistence type="inferred from homology"/>
<dbReference type="Gene3D" id="1.20.1250.20">
    <property type="entry name" value="MFS general substrate transporter like domains"/>
    <property type="match status" value="1"/>
</dbReference>
<evidence type="ECO:0000256" key="6">
    <source>
        <dbReference type="ARBA" id="ARBA00044504"/>
    </source>
</evidence>
<dbReference type="GO" id="GO:0022857">
    <property type="term" value="F:transmembrane transporter activity"/>
    <property type="evidence" value="ECO:0007669"/>
    <property type="project" value="InterPro"/>
</dbReference>
<reference evidence="8 9" key="1">
    <citation type="journal article" date="2021" name="Nat. Commun.">
        <title>Incipient diploidization of the medicinal plant Perilla within 10,000 years.</title>
        <authorList>
            <person name="Zhang Y."/>
            <person name="Shen Q."/>
            <person name="Leng L."/>
            <person name="Zhang D."/>
            <person name="Chen S."/>
            <person name="Shi Y."/>
            <person name="Ning Z."/>
            <person name="Chen S."/>
        </authorList>
    </citation>
    <scope>NUCLEOTIDE SEQUENCE [LARGE SCALE GENOMIC DNA]</scope>
    <source>
        <strain evidence="9">cv. PC099</strain>
    </source>
</reference>
<comment type="similarity">
    <text evidence="2">Belongs to the major facilitator superfamily. Proton-dependent oligopeptide transporter (POT/PTR) (TC 2.A.17) family.</text>
</comment>
<evidence type="ECO:0000256" key="2">
    <source>
        <dbReference type="ARBA" id="ARBA00005982"/>
    </source>
</evidence>
<dbReference type="InterPro" id="IPR000109">
    <property type="entry name" value="POT_fam"/>
</dbReference>
<feature type="transmembrane region" description="Helical" evidence="7">
    <location>
        <begin position="417"/>
        <end position="437"/>
    </location>
</feature>
<evidence type="ECO:0000256" key="3">
    <source>
        <dbReference type="ARBA" id="ARBA00022692"/>
    </source>
</evidence>
<comment type="caution">
    <text evidence="8">The sequence shown here is derived from an EMBL/GenBank/DDBJ whole genome shotgun (WGS) entry which is preliminary data.</text>
</comment>
<dbReference type="EMBL" id="SDAM02000133">
    <property type="protein sequence ID" value="KAH6827944.1"/>
    <property type="molecule type" value="Genomic_DNA"/>
</dbReference>
<protein>
    <submittedName>
        <fullName evidence="8">Uncharacterized protein</fullName>
    </submittedName>
</protein>
<sequence length="561" mass="62431">MKSFVRISALLWADILVAYALFVMTNYLTDVWKLSITHAAGIVNIWGGISMILPVFFLFLVDSLLGNFTMLVISSMAYSVGIGFVTMSTPPVLAKSTGTCKQYEPGCIGRTQKVLFYTGMALIAVGTAGNLVSLKPFLKEQKEEVQNNASRGNNSATRDIWKLPAFIIVVIVAIVGAIALPYIKPWSLRFGIPAICTLVAAVLFLTGWFTYNKVKPKGSPITTVCRVFVAAASKKSQIISNETKLYDEQENDTMHRQSFSRTRFLRCLEKAAIILPNQTHEEQRLNRWRLCSVIEVEAAKIALRMVPMWTTFIVCGIISSTANTYFIEQADQMNRKVGSWEVPLQVLLLLSGWAKKFFGLFADCLLRKSKTYAPPVGIAVAMIFSILCCITAARIEIRRLRVIRDHGLLDKPDEDIPMSVFWLLFQFFLLAGLDSFFEKSVAAFYNDQSPQCMKNYLGFFTKGVSGLGFMSSVLSVYVVGKISERGGKSANWFQYTLNRSRLDRYYWVLAGLSSVNLLVFVLVASCYRYKNRAAVQNEEEADAGAGAGAAGAEEGYLCCFC</sequence>
<evidence type="ECO:0000256" key="1">
    <source>
        <dbReference type="ARBA" id="ARBA00004141"/>
    </source>
</evidence>
<dbReference type="Proteomes" id="UP001190926">
    <property type="component" value="Unassembled WGS sequence"/>
</dbReference>
<evidence type="ECO:0000256" key="4">
    <source>
        <dbReference type="ARBA" id="ARBA00022989"/>
    </source>
</evidence>
<feature type="transmembrane region" description="Helical" evidence="7">
    <location>
        <begin position="505"/>
        <end position="527"/>
    </location>
</feature>
<gene>
    <name evidence="8" type="ORF">C2S53_013412</name>
</gene>
<feature type="transmembrane region" description="Helical" evidence="7">
    <location>
        <begin position="40"/>
        <end position="61"/>
    </location>
</feature>
<feature type="transmembrane region" description="Helical" evidence="7">
    <location>
        <begin position="378"/>
        <end position="397"/>
    </location>
</feature>
<evidence type="ECO:0000313" key="8">
    <source>
        <dbReference type="EMBL" id="KAH6827944.1"/>
    </source>
</evidence>
<name>A0AAD4J6P6_PERFH</name>
<feature type="transmembrane region" description="Helical" evidence="7">
    <location>
        <begin position="190"/>
        <end position="211"/>
    </location>
</feature>
<comment type="similarity">
    <text evidence="6">Belongs to the major facilitator superfamily. Phosphate:H(+) symporter (TC 2.A.1.9) family.</text>
</comment>
<keyword evidence="4 7" id="KW-1133">Transmembrane helix</keyword>
<feature type="transmembrane region" description="Helical" evidence="7">
    <location>
        <begin position="163"/>
        <end position="184"/>
    </location>
</feature>
<organism evidence="8 9">
    <name type="scientific">Perilla frutescens var. hirtella</name>
    <name type="common">Perilla citriodora</name>
    <name type="synonym">Perilla setoyensis</name>
    <dbReference type="NCBI Taxonomy" id="608512"/>
    <lineage>
        <taxon>Eukaryota</taxon>
        <taxon>Viridiplantae</taxon>
        <taxon>Streptophyta</taxon>
        <taxon>Embryophyta</taxon>
        <taxon>Tracheophyta</taxon>
        <taxon>Spermatophyta</taxon>
        <taxon>Magnoliopsida</taxon>
        <taxon>eudicotyledons</taxon>
        <taxon>Gunneridae</taxon>
        <taxon>Pentapetalae</taxon>
        <taxon>asterids</taxon>
        <taxon>lamiids</taxon>
        <taxon>Lamiales</taxon>
        <taxon>Lamiaceae</taxon>
        <taxon>Nepetoideae</taxon>
        <taxon>Elsholtzieae</taxon>
        <taxon>Perilla</taxon>
    </lineage>
</organism>
<evidence type="ECO:0000313" key="9">
    <source>
        <dbReference type="Proteomes" id="UP001190926"/>
    </source>
</evidence>
<accession>A0AAD4J6P6</accession>
<evidence type="ECO:0000256" key="5">
    <source>
        <dbReference type="ARBA" id="ARBA00023136"/>
    </source>
</evidence>
<feature type="transmembrane region" description="Helical" evidence="7">
    <location>
        <begin position="346"/>
        <end position="366"/>
    </location>
</feature>
<feature type="transmembrane region" description="Helical" evidence="7">
    <location>
        <begin position="7"/>
        <end position="28"/>
    </location>
</feature>
<keyword evidence="3 7" id="KW-0812">Transmembrane</keyword>
<feature type="transmembrane region" description="Helical" evidence="7">
    <location>
        <begin position="306"/>
        <end position="326"/>
    </location>
</feature>
<feature type="transmembrane region" description="Helical" evidence="7">
    <location>
        <begin position="68"/>
        <end position="87"/>
    </location>
</feature>